<protein>
    <recommendedName>
        <fullName evidence="2">4Fe-4S ferredoxin-type domain-containing protein</fullName>
    </recommendedName>
</protein>
<gene>
    <name evidence="1" type="ORF">LCGC14_0666390</name>
</gene>
<dbReference type="AlphaFoldDB" id="A0A0F9U0A1"/>
<reference evidence="1" key="1">
    <citation type="journal article" date="2015" name="Nature">
        <title>Complex archaea that bridge the gap between prokaryotes and eukaryotes.</title>
        <authorList>
            <person name="Spang A."/>
            <person name="Saw J.H."/>
            <person name="Jorgensen S.L."/>
            <person name="Zaremba-Niedzwiedzka K."/>
            <person name="Martijn J."/>
            <person name="Lind A.E."/>
            <person name="van Eijk R."/>
            <person name="Schleper C."/>
            <person name="Guy L."/>
            <person name="Ettema T.J."/>
        </authorList>
    </citation>
    <scope>NUCLEOTIDE SEQUENCE</scope>
</reference>
<dbReference type="EMBL" id="LAZR01001296">
    <property type="protein sequence ID" value="KKN47073.1"/>
    <property type="molecule type" value="Genomic_DNA"/>
</dbReference>
<name>A0A0F9U0A1_9ZZZZ</name>
<dbReference type="PANTHER" id="PTHR42827">
    <property type="entry name" value="IRON-SULFUR CLUSTER-BINDING PROTEIN-RELATED"/>
    <property type="match status" value="1"/>
</dbReference>
<accession>A0A0F9U0A1</accession>
<evidence type="ECO:0000313" key="1">
    <source>
        <dbReference type="EMBL" id="KKN47073.1"/>
    </source>
</evidence>
<proteinExistence type="predicted"/>
<organism evidence="1">
    <name type="scientific">marine sediment metagenome</name>
    <dbReference type="NCBI Taxonomy" id="412755"/>
    <lineage>
        <taxon>unclassified sequences</taxon>
        <taxon>metagenomes</taxon>
        <taxon>ecological metagenomes</taxon>
    </lineage>
</organism>
<comment type="caution">
    <text evidence="1">The sequence shown here is derived from an EMBL/GenBank/DDBJ whole genome shotgun (WGS) entry which is preliminary data.</text>
</comment>
<sequence>MSEQIKNIIKKFITDFQETEDGRNFWREPVIRFASAKDPTFLQLKQVVDKDHKLPNELLKNAETVICFFIPFEEYVVSSNSSGLNASIEWAKAYIGTNKLIMELTEHLTEKLGSYDCFEIPPTHNFDKTKLKSYWSHKHAAYIAGLGKFGLHKMLITEKGCCGRLGSLITSAKIQASEGNANEYCLYFLNESCSKCIDHCTFNALNSESFDRHKCYQICLENGKLYSKLGLSDMCGKCACGVPCSLKNPCI</sequence>
<dbReference type="PANTHER" id="PTHR42827:SF1">
    <property type="entry name" value="IRON-SULFUR CLUSTER-BINDING PROTEIN"/>
    <property type="match status" value="1"/>
</dbReference>
<evidence type="ECO:0008006" key="2">
    <source>
        <dbReference type="Google" id="ProtNLM"/>
    </source>
</evidence>